<dbReference type="Proteomes" id="UP000207598">
    <property type="component" value="Unassembled WGS sequence"/>
</dbReference>
<keyword evidence="3" id="KW-1185">Reference proteome</keyword>
<organism evidence="2 3">
    <name type="scientific">Maliponia aquimaris</name>
    <dbReference type="NCBI Taxonomy" id="1673631"/>
    <lineage>
        <taxon>Bacteria</taxon>
        <taxon>Pseudomonadati</taxon>
        <taxon>Pseudomonadota</taxon>
        <taxon>Alphaproteobacteria</taxon>
        <taxon>Rhodobacterales</taxon>
        <taxon>Paracoccaceae</taxon>
        <taxon>Maliponia</taxon>
    </lineage>
</organism>
<name>A0A238KM28_9RHOB</name>
<dbReference type="OrthoDB" id="9812459at2"/>
<accession>A0A238KM28</accession>
<dbReference type="EMBL" id="FXYF01000007">
    <property type="protein sequence ID" value="SMX43707.1"/>
    <property type="molecule type" value="Genomic_DNA"/>
</dbReference>
<protein>
    <submittedName>
        <fullName evidence="2">Protein required for attachment to host cells</fullName>
    </submittedName>
</protein>
<feature type="region of interest" description="Disordered" evidence="1">
    <location>
        <begin position="42"/>
        <end position="70"/>
    </location>
</feature>
<dbReference type="InterPro" id="IPR041374">
    <property type="entry name" value="BaeRF_family12"/>
</dbReference>
<proteinExistence type="predicted"/>
<dbReference type="Pfam" id="PF18856">
    <property type="entry name" value="baeRF_family12"/>
    <property type="match status" value="1"/>
</dbReference>
<evidence type="ECO:0000313" key="3">
    <source>
        <dbReference type="Proteomes" id="UP000207598"/>
    </source>
</evidence>
<gene>
    <name evidence="2" type="ORF">MAA8898_02889</name>
</gene>
<sequence length="148" mass="15601">MRPVRTLVLVANDREARVLENEGVGKGLHQLGQVNRDAALDLGGGQADQRGRSQAGPGMARHGMEPATDEEAVNRARFAAALAEMVAGDLALGGHDRLIVCAPPKMLGALREALSAETRAKLSADLPKDLVHTPLADLPKHFDGIAAF</sequence>
<reference evidence="2 3" key="1">
    <citation type="submission" date="2017-05" db="EMBL/GenBank/DDBJ databases">
        <authorList>
            <person name="Song R."/>
            <person name="Chenine A.L."/>
            <person name="Ruprecht R.M."/>
        </authorList>
    </citation>
    <scope>NUCLEOTIDE SEQUENCE [LARGE SCALE GENOMIC DNA]</scope>
    <source>
        <strain evidence="2 3">CECT 8898</strain>
    </source>
</reference>
<dbReference type="RefSeq" id="WP_094021704.1">
    <property type="nucleotide sequence ID" value="NZ_FXYF01000007.1"/>
</dbReference>
<evidence type="ECO:0000313" key="2">
    <source>
        <dbReference type="EMBL" id="SMX43707.1"/>
    </source>
</evidence>
<evidence type="ECO:0000256" key="1">
    <source>
        <dbReference type="SAM" id="MobiDB-lite"/>
    </source>
</evidence>
<dbReference type="AlphaFoldDB" id="A0A238KM28"/>